<dbReference type="OrthoDB" id="3189065at2"/>
<name>A0A077LZT9_9MICO</name>
<dbReference type="EMBL" id="CAJB01000112">
    <property type="protein sequence ID" value="CCH77464.1"/>
    <property type="molecule type" value="Genomic_DNA"/>
</dbReference>
<dbReference type="Gene3D" id="3.20.20.140">
    <property type="entry name" value="Metal-dependent hydrolases"/>
    <property type="match status" value="1"/>
</dbReference>
<evidence type="ECO:0000259" key="1">
    <source>
        <dbReference type="Pfam" id="PF01979"/>
    </source>
</evidence>
<dbReference type="RefSeq" id="WP_048549584.1">
    <property type="nucleotide sequence ID" value="NZ_HF570958.1"/>
</dbReference>
<dbReference type="PANTHER" id="PTHR43135:SF3">
    <property type="entry name" value="ALPHA-D-RIBOSE 1-METHYLPHOSPHONATE 5-TRIPHOSPHATE DIPHOSPHATASE"/>
    <property type="match status" value="1"/>
</dbReference>
<dbReference type="Pfam" id="PF01979">
    <property type="entry name" value="Amidohydro_1"/>
    <property type="match status" value="1"/>
</dbReference>
<feature type="domain" description="Amidohydrolase-related" evidence="1">
    <location>
        <begin position="57"/>
        <end position="400"/>
    </location>
</feature>
<dbReference type="InterPro" id="IPR051781">
    <property type="entry name" value="Metallo-dep_Hydrolase"/>
</dbReference>
<dbReference type="GO" id="GO:0016810">
    <property type="term" value="F:hydrolase activity, acting on carbon-nitrogen (but not peptide) bonds"/>
    <property type="evidence" value="ECO:0007669"/>
    <property type="project" value="InterPro"/>
</dbReference>
<dbReference type="STRING" id="1194083.BN12_20007"/>
<dbReference type="SUPFAM" id="SSF51338">
    <property type="entry name" value="Composite domain of metallo-dependent hydrolases"/>
    <property type="match status" value="1"/>
</dbReference>
<organism evidence="2 3">
    <name type="scientific">Nostocoides japonicum T1-X7</name>
    <dbReference type="NCBI Taxonomy" id="1194083"/>
    <lineage>
        <taxon>Bacteria</taxon>
        <taxon>Bacillati</taxon>
        <taxon>Actinomycetota</taxon>
        <taxon>Actinomycetes</taxon>
        <taxon>Micrococcales</taxon>
        <taxon>Intrasporangiaceae</taxon>
        <taxon>Nostocoides</taxon>
    </lineage>
</organism>
<dbReference type="Gene3D" id="2.30.40.10">
    <property type="entry name" value="Urease, subunit C, domain 1"/>
    <property type="match status" value="1"/>
</dbReference>
<dbReference type="SUPFAM" id="SSF51556">
    <property type="entry name" value="Metallo-dependent hydrolases"/>
    <property type="match status" value="1"/>
</dbReference>
<evidence type="ECO:0000313" key="3">
    <source>
        <dbReference type="Proteomes" id="UP000035721"/>
    </source>
</evidence>
<dbReference type="CDD" id="cd01299">
    <property type="entry name" value="Met_dep_hydrolase_A"/>
    <property type="match status" value="1"/>
</dbReference>
<keyword evidence="2" id="KW-0378">Hydrolase</keyword>
<evidence type="ECO:0000313" key="2">
    <source>
        <dbReference type="EMBL" id="CCH77464.1"/>
    </source>
</evidence>
<comment type="caution">
    <text evidence="2">The sequence shown here is derived from an EMBL/GenBank/DDBJ whole genome shotgun (WGS) entry which is preliminary data.</text>
</comment>
<dbReference type="InterPro" id="IPR032466">
    <property type="entry name" value="Metal_Hydrolase"/>
</dbReference>
<sequence>MTGDLLVTNVTVFDGISSDLLDGPVLVRGGRVAAVGSAEAHDGRAVDGPVIDGRGGTLVPGLVDAHFHAYGHSLGLVDLEAPRLSYTALAAAPRLRRALRRGFTTVRDVAGGDGGLARAIGEGLLPSPRYLFTGPALSQTGGHGDGRHPDWDMCCPTGHTAEVVDGVDALRVAVRDRFRQGAHAIKLLTSGGVVSPADPLRVAQYSAEEIAAVSDEAARRGSYVAAHAYSPEAIRHSVENGVRSVEHGNLLDEPTAVFMGERGAALVPTLIAYDAMARRGAGLGMPRVSRDKNLEVLEAGLTSLELAHRAGVTVGFGTDLMGPLEDDQLLGLRLQAEALGVLETLRSATSRNAAILGRPDLGRVAVGCVADFMLLQADPFEEPSVLWREDARVAVVQGGEILA</sequence>
<reference evidence="2 3" key="1">
    <citation type="journal article" date="2013" name="ISME J.">
        <title>A metabolic model for members of the genus Tetrasphaera involved in enhanced biological phosphorus removal.</title>
        <authorList>
            <person name="Kristiansen R."/>
            <person name="Nguyen H.T.T."/>
            <person name="Saunders A.M."/>
            <person name="Nielsen J.L."/>
            <person name="Wimmer R."/>
            <person name="Le V.Q."/>
            <person name="McIlroy S.J."/>
            <person name="Petrovski S."/>
            <person name="Seviour R.J."/>
            <person name="Calteau A."/>
            <person name="Nielsen K.L."/>
            <person name="Nielsen P.H."/>
        </authorList>
    </citation>
    <scope>NUCLEOTIDE SEQUENCE [LARGE SCALE GENOMIC DNA]</scope>
    <source>
        <strain evidence="2 3">T1-X7</strain>
    </source>
</reference>
<gene>
    <name evidence="2" type="ORF">BN12_20007</name>
</gene>
<accession>A0A077LZT9</accession>
<keyword evidence="3" id="KW-1185">Reference proteome</keyword>
<protein>
    <submittedName>
        <fullName evidence="2">Amidohydrolase</fullName>
    </submittedName>
</protein>
<dbReference type="Proteomes" id="UP000035721">
    <property type="component" value="Unassembled WGS sequence"/>
</dbReference>
<dbReference type="InterPro" id="IPR011059">
    <property type="entry name" value="Metal-dep_hydrolase_composite"/>
</dbReference>
<dbReference type="AlphaFoldDB" id="A0A077LZT9"/>
<dbReference type="PANTHER" id="PTHR43135">
    <property type="entry name" value="ALPHA-D-RIBOSE 1-METHYLPHOSPHONATE 5-TRIPHOSPHATE DIPHOSPHATASE"/>
    <property type="match status" value="1"/>
</dbReference>
<dbReference type="InterPro" id="IPR006680">
    <property type="entry name" value="Amidohydro-rel"/>
</dbReference>
<dbReference type="InterPro" id="IPR057744">
    <property type="entry name" value="OTAase-like"/>
</dbReference>
<proteinExistence type="predicted"/>